<dbReference type="Proteomes" id="UP000181956">
    <property type="component" value="Chromosome I"/>
</dbReference>
<gene>
    <name evidence="5" type="ORF">SAMN04489834_1620</name>
</gene>
<organism evidence="5 6">
    <name type="scientific">Microterricola viridarii</name>
    <dbReference type="NCBI Taxonomy" id="412690"/>
    <lineage>
        <taxon>Bacteria</taxon>
        <taxon>Bacillati</taxon>
        <taxon>Actinomycetota</taxon>
        <taxon>Actinomycetes</taxon>
        <taxon>Micrococcales</taxon>
        <taxon>Microbacteriaceae</taxon>
        <taxon>Microterricola</taxon>
    </lineage>
</organism>
<dbReference type="InterPro" id="IPR050832">
    <property type="entry name" value="Bact_Acetyltransf"/>
</dbReference>
<keyword evidence="1 5" id="KW-0808">Transferase</keyword>
<reference evidence="6" key="1">
    <citation type="submission" date="2016-10" db="EMBL/GenBank/DDBJ databases">
        <authorList>
            <person name="Varghese N."/>
            <person name="Submissions S."/>
        </authorList>
    </citation>
    <scope>NUCLEOTIDE SEQUENCE [LARGE SCALE GENOMIC DNA]</scope>
    <source>
        <strain evidence="6">DSM 21772</strain>
    </source>
</reference>
<sequence length="388" mass="42013">MNAQGEPATAPPGGAEPGKTPIEIRLVPIPARLGTPDARPFEQVIEFTGIIEEEAWGHRDAWLGPASSLAEYSHSSFTHRTLLAAWRDGEVVGCGRVRYELDANDRTAFVWVATAPSVRGQGLGDRMLALVEELALDAGRSTLSSYTDHSAQTIAAAAPSARRLAASVGAAVIPETDPRARFAMRNGYALAQMERVSVYERAHGENGLPALQRALAEAAQRTGEDYELLSWGDETPEEYIDSFADALGRMALDAPAADLLVEPELWNAERVREYESEAAIAGMGLLRAAALDRNTGVIAAYTELELPAEHPTLAHQSDTLVLAEHRGNGLGMLLKAANLLSLAEVAPARRRVFTWNADENEHMLRINADLGFELLGYIGSWQKVLDTE</sequence>
<evidence type="ECO:0000313" key="6">
    <source>
        <dbReference type="Proteomes" id="UP000181956"/>
    </source>
</evidence>
<feature type="compositionally biased region" description="Low complexity" evidence="3">
    <location>
        <begin position="1"/>
        <end position="13"/>
    </location>
</feature>
<keyword evidence="2" id="KW-0012">Acyltransferase</keyword>
<evidence type="ECO:0000256" key="2">
    <source>
        <dbReference type="ARBA" id="ARBA00023315"/>
    </source>
</evidence>
<protein>
    <submittedName>
        <fullName evidence="5">Acetyltransferase (GNAT) family protein</fullName>
    </submittedName>
</protein>
<proteinExistence type="predicted"/>
<evidence type="ECO:0000313" key="5">
    <source>
        <dbReference type="EMBL" id="SDS51332.1"/>
    </source>
</evidence>
<dbReference type="AlphaFoldDB" id="A0A1H1STM9"/>
<dbReference type="STRING" id="412690.SAMN04489834_1620"/>
<evidence type="ECO:0000259" key="4">
    <source>
        <dbReference type="PROSITE" id="PS51186"/>
    </source>
</evidence>
<dbReference type="CDD" id="cd04301">
    <property type="entry name" value="NAT_SF"/>
    <property type="match status" value="1"/>
</dbReference>
<dbReference type="PROSITE" id="PS51186">
    <property type="entry name" value="GNAT"/>
    <property type="match status" value="1"/>
</dbReference>
<accession>A0A1H1STM9</accession>
<dbReference type="InterPro" id="IPR000182">
    <property type="entry name" value="GNAT_dom"/>
</dbReference>
<dbReference type="OrthoDB" id="4119890at2"/>
<dbReference type="PANTHER" id="PTHR43877">
    <property type="entry name" value="AMINOALKYLPHOSPHONATE N-ACETYLTRANSFERASE-RELATED-RELATED"/>
    <property type="match status" value="1"/>
</dbReference>
<dbReference type="EMBL" id="LT629742">
    <property type="protein sequence ID" value="SDS51332.1"/>
    <property type="molecule type" value="Genomic_DNA"/>
</dbReference>
<evidence type="ECO:0000256" key="3">
    <source>
        <dbReference type="SAM" id="MobiDB-lite"/>
    </source>
</evidence>
<name>A0A1H1STM9_9MICO</name>
<dbReference type="GO" id="GO:0016747">
    <property type="term" value="F:acyltransferase activity, transferring groups other than amino-acyl groups"/>
    <property type="evidence" value="ECO:0007669"/>
    <property type="project" value="InterPro"/>
</dbReference>
<dbReference type="Gene3D" id="3.40.630.30">
    <property type="match status" value="1"/>
</dbReference>
<dbReference type="InterPro" id="IPR016181">
    <property type="entry name" value="Acyl_CoA_acyltransferase"/>
</dbReference>
<keyword evidence="6" id="KW-1185">Reference proteome</keyword>
<dbReference type="Pfam" id="PF00583">
    <property type="entry name" value="Acetyltransf_1"/>
    <property type="match status" value="1"/>
</dbReference>
<evidence type="ECO:0000256" key="1">
    <source>
        <dbReference type="ARBA" id="ARBA00022679"/>
    </source>
</evidence>
<feature type="domain" description="N-acetyltransferase" evidence="4">
    <location>
        <begin position="36"/>
        <end position="195"/>
    </location>
</feature>
<dbReference type="RefSeq" id="WP_083363578.1">
    <property type="nucleotide sequence ID" value="NZ_LT629742.1"/>
</dbReference>
<dbReference type="SUPFAM" id="SSF55729">
    <property type="entry name" value="Acyl-CoA N-acyltransferases (Nat)"/>
    <property type="match status" value="2"/>
</dbReference>
<feature type="region of interest" description="Disordered" evidence="3">
    <location>
        <begin position="1"/>
        <end position="21"/>
    </location>
</feature>